<sequence>MLKVKKWSALCAIGISALTLAACSSSKNTAAPKSISMPTTYSATGKATKSGNDSTVDAAEVTDAPFEGITLAVLQDNVEDSDVYSPGGGDALFKSNKNFKIVNGGLANLKLDRSAKTATITIRKNARWSNGNQVTAKDVEYAYEIIANKNTSAQQYSSDSTNLKGLAAYHTGKAKTISGITYPNGQNGKQVVLHFKRLSPAMQYSGNTFIWGTVVPYAHIKNVKISKLSSSPAIRKHPVFVGPYKLYHQVDGESTNWIPNQYYWGKQPKVKHVNIQVVSTTNAAAAFKAKKYDFALGGLPASQYKSVKKVSGYSLVGAPSLSYGYFGFNLGYFDTKTNQNVMYKHSKMGNKNLRKAMMYALDLDKVNQKMLNGVQWRANTLIPPIFKAYADTKNPGFPYNMKKAKQLLKSAGYKKKGKWYVQPNGKKLTISYGVMQASTAAESIDQYQVQQWRKLGLNVKFTNGRPMEMNSFYSVLSQPKQNKIDVFSGGWSLTSEPTPTQFYSKDASYNMGHFVSKKNTQLLNSLNNNKAWNQKYRVQQFKKWQRYMNDEAAYTPQSFILNYTPVNHRVKNFKQAAYNNYMIPQFWQNLQLTSADQK</sequence>
<dbReference type="Proteomes" id="UP000052013">
    <property type="component" value="Unassembled WGS sequence"/>
</dbReference>
<dbReference type="PANTHER" id="PTHR30290">
    <property type="entry name" value="PERIPLASMIC BINDING COMPONENT OF ABC TRANSPORTER"/>
    <property type="match status" value="1"/>
</dbReference>
<dbReference type="PATRIC" id="fig|1423739.3.peg.2742"/>
<feature type="region of interest" description="Disordered" evidence="4">
    <location>
        <begin position="29"/>
        <end position="56"/>
    </location>
</feature>
<dbReference type="AlphaFoldDB" id="A0A0R1SM58"/>
<proteinExistence type="inferred from homology"/>
<organism evidence="7 8">
    <name type="scientific">Lentilactobacillus diolivorans DSM 14421</name>
    <dbReference type="NCBI Taxonomy" id="1423739"/>
    <lineage>
        <taxon>Bacteria</taxon>
        <taxon>Bacillati</taxon>
        <taxon>Bacillota</taxon>
        <taxon>Bacilli</taxon>
        <taxon>Lactobacillales</taxon>
        <taxon>Lactobacillaceae</taxon>
        <taxon>Lentilactobacillus</taxon>
    </lineage>
</organism>
<evidence type="ECO:0000313" key="8">
    <source>
        <dbReference type="Proteomes" id="UP000052013"/>
    </source>
</evidence>
<evidence type="ECO:0000256" key="5">
    <source>
        <dbReference type="SAM" id="SignalP"/>
    </source>
</evidence>
<dbReference type="SUPFAM" id="SSF53850">
    <property type="entry name" value="Periplasmic binding protein-like II"/>
    <property type="match status" value="1"/>
</dbReference>
<keyword evidence="3 5" id="KW-0732">Signal</keyword>
<evidence type="ECO:0000256" key="4">
    <source>
        <dbReference type="SAM" id="MobiDB-lite"/>
    </source>
</evidence>
<evidence type="ECO:0000313" key="7">
    <source>
        <dbReference type="EMBL" id="KRL67786.1"/>
    </source>
</evidence>
<feature type="domain" description="Solute-binding protein family 5" evidence="6">
    <location>
        <begin position="110"/>
        <end position="510"/>
    </location>
</feature>
<dbReference type="Pfam" id="PF00496">
    <property type="entry name" value="SBP_bac_5"/>
    <property type="match status" value="1"/>
</dbReference>
<dbReference type="GO" id="GO:0015833">
    <property type="term" value="P:peptide transport"/>
    <property type="evidence" value="ECO:0007669"/>
    <property type="project" value="TreeGrafter"/>
</dbReference>
<comment type="similarity">
    <text evidence="1">Belongs to the bacterial solute-binding protein 5 family.</text>
</comment>
<accession>A0A0R1SM58</accession>
<evidence type="ECO:0000259" key="6">
    <source>
        <dbReference type="Pfam" id="PF00496"/>
    </source>
</evidence>
<dbReference type="GO" id="GO:1904680">
    <property type="term" value="F:peptide transmembrane transporter activity"/>
    <property type="evidence" value="ECO:0007669"/>
    <property type="project" value="TreeGrafter"/>
</dbReference>
<evidence type="ECO:0000256" key="3">
    <source>
        <dbReference type="ARBA" id="ARBA00022729"/>
    </source>
</evidence>
<gene>
    <name evidence="7" type="ORF">FC85_GL002645</name>
</gene>
<feature type="compositionally biased region" description="Polar residues" evidence="4">
    <location>
        <begin position="29"/>
        <end position="55"/>
    </location>
</feature>
<protein>
    <submittedName>
        <fullName evidence="7">ABC transporter periplasmic protein</fullName>
    </submittedName>
</protein>
<dbReference type="GO" id="GO:0042597">
    <property type="term" value="C:periplasmic space"/>
    <property type="evidence" value="ECO:0007669"/>
    <property type="project" value="UniProtKB-ARBA"/>
</dbReference>
<dbReference type="EMBL" id="AZEY01000029">
    <property type="protein sequence ID" value="KRL67786.1"/>
    <property type="molecule type" value="Genomic_DNA"/>
</dbReference>
<dbReference type="InterPro" id="IPR030678">
    <property type="entry name" value="Peptide/Ni-bd"/>
</dbReference>
<keyword evidence="2" id="KW-0813">Transport</keyword>
<evidence type="ECO:0000256" key="1">
    <source>
        <dbReference type="ARBA" id="ARBA00005695"/>
    </source>
</evidence>
<dbReference type="Gene3D" id="3.40.190.10">
    <property type="entry name" value="Periplasmic binding protein-like II"/>
    <property type="match status" value="1"/>
</dbReference>
<feature type="chain" id="PRO_5038749417" evidence="5">
    <location>
        <begin position="22"/>
        <end position="598"/>
    </location>
</feature>
<feature type="signal peptide" evidence="5">
    <location>
        <begin position="1"/>
        <end position="21"/>
    </location>
</feature>
<dbReference type="InterPro" id="IPR000914">
    <property type="entry name" value="SBP_5_dom"/>
</dbReference>
<dbReference type="InterPro" id="IPR039424">
    <property type="entry name" value="SBP_5"/>
</dbReference>
<dbReference type="PROSITE" id="PS51257">
    <property type="entry name" value="PROKAR_LIPOPROTEIN"/>
    <property type="match status" value="1"/>
</dbReference>
<comment type="caution">
    <text evidence="7">The sequence shown here is derived from an EMBL/GenBank/DDBJ whole genome shotgun (WGS) entry which is preliminary data.</text>
</comment>
<dbReference type="RefSeq" id="WP_057864233.1">
    <property type="nucleotide sequence ID" value="NZ_AZEY01000029.1"/>
</dbReference>
<dbReference type="STRING" id="1423739.FC85_GL002645"/>
<dbReference type="Gene3D" id="3.10.105.10">
    <property type="entry name" value="Dipeptide-binding Protein, Domain 3"/>
    <property type="match status" value="1"/>
</dbReference>
<name>A0A0R1SM58_9LACO</name>
<reference evidence="7 8" key="1">
    <citation type="journal article" date="2015" name="Genome Announc.">
        <title>Expanding the biotechnology potential of lactobacilli through comparative genomics of 213 strains and associated genera.</title>
        <authorList>
            <person name="Sun Z."/>
            <person name="Harris H.M."/>
            <person name="McCann A."/>
            <person name="Guo C."/>
            <person name="Argimon S."/>
            <person name="Zhang W."/>
            <person name="Yang X."/>
            <person name="Jeffery I.B."/>
            <person name="Cooney J.C."/>
            <person name="Kagawa T.F."/>
            <person name="Liu W."/>
            <person name="Song Y."/>
            <person name="Salvetti E."/>
            <person name="Wrobel A."/>
            <person name="Rasinkangas P."/>
            <person name="Parkhill J."/>
            <person name="Rea M.C."/>
            <person name="O'Sullivan O."/>
            <person name="Ritari J."/>
            <person name="Douillard F.P."/>
            <person name="Paul Ross R."/>
            <person name="Yang R."/>
            <person name="Briner A.E."/>
            <person name="Felis G.E."/>
            <person name="de Vos W.M."/>
            <person name="Barrangou R."/>
            <person name="Klaenhammer T.R."/>
            <person name="Caufield P.W."/>
            <person name="Cui Y."/>
            <person name="Zhang H."/>
            <person name="O'Toole P.W."/>
        </authorList>
    </citation>
    <scope>NUCLEOTIDE SEQUENCE [LARGE SCALE GENOMIC DNA]</scope>
    <source>
        <strain evidence="7 8">DSM 14421</strain>
    </source>
</reference>
<dbReference type="PIRSF" id="PIRSF002741">
    <property type="entry name" value="MppA"/>
    <property type="match status" value="1"/>
</dbReference>
<evidence type="ECO:0000256" key="2">
    <source>
        <dbReference type="ARBA" id="ARBA00022448"/>
    </source>
</evidence>
<dbReference type="PANTHER" id="PTHR30290:SF9">
    <property type="entry name" value="OLIGOPEPTIDE-BINDING PROTEIN APPA"/>
    <property type="match status" value="1"/>
</dbReference>
<dbReference type="GO" id="GO:0043190">
    <property type="term" value="C:ATP-binding cassette (ABC) transporter complex"/>
    <property type="evidence" value="ECO:0007669"/>
    <property type="project" value="InterPro"/>
</dbReference>